<dbReference type="InterPro" id="IPR009003">
    <property type="entry name" value="Peptidase_S1_PA"/>
</dbReference>
<keyword evidence="4" id="KW-1185">Reference proteome</keyword>
<feature type="chain" id="PRO_5032529962" description="Serine protease" evidence="2">
    <location>
        <begin position="40"/>
        <end position="609"/>
    </location>
</feature>
<sequence>MHTLIAATARVRTAIRLARAGIAASAFLAIFLATPDPSAAQVALYSSGTIYDLDPSPRGFAAPAGSDSITPVRKLHERDVLRITARAVGRLAVQREAGGIAYCTASVVATDLVLTSRQCAADALAGLLWMGYLTPGERSGVASYHVELPALETSEVLDYAILRVHGNVGEDWGTVPLHPERLEDRPPLFAVHYPAGAEQSVTLDGCGLADTPAGDGTLRHTCATAAGSSGAPLFDLTTRMMVGLHTEAVEDGGTGRSLAAIVAASPTLTTLLSAGARPREDAATAAPVAAASPGGNQRDTLAAKTWESLSSSTSVRVLEFFAAQYRDTEYAALAEARIAELQRAGEAAAPSPDDTGPVTAAQDIAAAGTEAAATEAAVALSAPGGSQSSGRDPALGQVAEASEASSDAAAPDTIAITAADGEASGLQVASVAEAGVTDLAAAQATATPAAAAESSPDAVPGGSETAATGAFNGWNTYKITDATVGDTCYTLAAPERKRPVWAPHGGVWFFVTNRASTGTRQVPTFTLGIDLKADVPVTATVDARTFAMTSRGVHAFVADPGESQALAAAMRTGETLTIDATTAEGIAWHYAFPLTDIAAAMDWVDGACP</sequence>
<keyword evidence="2" id="KW-0732">Signal</keyword>
<comment type="caution">
    <text evidence="3">The sequence shown here is derived from an EMBL/GenBank/DDBJ whole genome shotgun (WGS) entry which is preliminary data.</text>
</comment>
<dbReference type="OrthoDB" id="9806572at2"/>
<protein>
    <recommendedName>
        <fullName evidence="5">Serine protease</fullName>
    </recommendedName>
</protein>
<organism evidence="3 4">
    <name type="scientific">Acuticoccus sediminis</name>
    <dbReference type="NCBI Taxonomy" id="2184697"/>
    <lineage>
        <taxon>Bacteria</taxon>
        <taxon>Pseudomonadati</taxon>
        <taxon>Pseudomonadota</taxon>
        <taxon>Alphaproteobacteria</taxon>
        <taxon>Hyphomicrobiales</taxon>
        <taxon>Amorphaceae</taxon>
        <taxon>Acuticoccus</taxon>
    </lineage>
</organism>
<dbReference type="AlphaFoldDB" id="A0A8B2P1M8"/>
<evidence type="ECO:0000256" key="2">
    <source>
        <dbReference type="SAM" id="SignalP"/>
    </source>
</evidence>
<feature type="signal peptide" evidence="2">
    <location>
        <begin position="1"/>
        <end position="39"/>
    </location>
</feature>
<evidence type="ECO:0008006" key="5">
    <source>
        <dbReference type="Google" id="ProtNLM"/>
    </source>
</evidence>
<accession>A0A8B2P1M8</accession>
<proteinExistence type="predicted"/>
<evidence type="ECO:0000313" key="4">
    <source>
        <dbReference type="Proteomes" id="UP000249590"/>
    </source>
</evidence>
<dbReference type="Gene3D" id="2.40.10.10">
    <property type="entry name" value="Trypsin-like serine proteases"/>
    <property type="match status" value="2"/>
</dbReference>
<feature type="compositionally biased region" description="Low complexity" evidence="1">
    <location>
        <begin position="399"/>
        <end position="409"/>
    </location>
</feature>
<gene>
    <name evidence="3" type="ORF">DLJ53_06255</name>
</gene>
<feature type="region of interest" description="Disordered" evidence="1">
    <location>
        <begin position="378"/>
        <end position="409"/>
    </location>
</feature>
<dbReference type="SUPFAM" id="SSF50494">
    <property type="entry name" value="Trypsin-like serine proteases"/>
    <property type="match status" value="1"/>
</dbReference>
<dbReference type="EMBL" id="QHHQ01000001">
    <property type="protein sequence ID" value="RAI04056.1"/>
    <property type="molecule type" value="Genomic_DNA"/>
</dbReference>
<name>A0A8B2P1M8_9HYPH</name>
<dbReference type="InterPro" id="IPR043504">
    <property type="entry name" value="Peptidase_S1_PA_chymotrypsin"/>
</dbReference>
<evidence type="ECO:0000256" key="1">
    <source>
        <dbReference type="SAM" id="MobiDB-lite"/>
    </source>
</evidence>
<dbReference type="RefSeq" id="WP_111343223.1">
    <property type="nucleotide sequence ID" value="NZ_QHHQ01000001.1"/>
</dbReference>
<reference evidence="3 4" key="1">
    <citation type="submission" date="2018-05" db="EMBL/GenBank/DDBJ databases">
        <title>Acuticoccus sediminis sp. nov., isolated from deep-sea sediment of Indian Ocean.</title>
        <authorList>
            <person name="Liu X."/>
            <person name="Lai Q."/>
            <person name="Du Y."/>
            <person name="Sun F."/>
            <person name="Zhang X."/>
            <person name="Wang S."/>
            <person name="Shao Z."/>
        </authorList>
    </citation>
    <scope>NUCLEOTIDE SEQUENCE [LARGE SCALE GENOMIC DNA]</scope>
    <source>
        <strain evidence="3 4">PTG4-2</strain>
    </source>
</reference>
<dbReference type="Pfam" id="PF13365">
    <property type="entry name" value="Trypsin_2"/>
    <property type="match status" value="1"/>
</dbReference>
<dbReference type="Proteomes" id="UP000249590">
    <property type="component" value="Unassembled WGS sequence"/>
</dbReference>
<evidence type="ECO:0000313" key="3">
    <source>
        <dbReference type="EMBL" id="RAI04056.1"/>
    </source>
</evidence>